<gene>
    <name evidence="8" type="ORF">Dsin_024355</name>
</gene>
<evidence type="ECO:0000256" key="1">
    <source>
        <dbReference type="ARBA" id="ARBA00007495"/>
    </source>
</evidence>
<keyword evidence="5" id="KW-0624">Polysaccharide degradation</keyword>
<keyword evidence="4" id="KW-0119">Carbohydrate metabolism</keyword>
<keyword evidence="6" id="KW-0732">Signal</keyword>
<dbReference type="InterPro" id="IPR044846">
    <property type="entry name" value="GH10"/>
</dbReference>
<evidence type="ECO:0000313" key="8">
    <source>
        <dbReference type="EMBL" id="KAK3193045.1"/>
    </source>
</evidence>
<dbReference type="AlphaFoldDB" id="A0AAD9ZTV6"/>
<dbReference type="SUPFAM" id="SSF49785">
    <property type="entry name" value="Galactose-binding domain-like"/>
    <property type="match status" value="1"/>
</dbReference>
<dbReference type="InterPro" id="IPR017853">
    <property type="entry name" value="GH"/>
</dbReference>
<dbReference type="Proteomes" id="UP001281410">
    <property type="component" value="Unassembled WGS sequence"/>
</dbReference>
<evidence type="ECO:0000256" key="6">
    <source>
        <dbReference type="SAM" id="SignalP"/>
    </source>
</evidence>
<evidence type="ECO:0000256" key="3">
    <source>
        <dbReference type="ARBA" id="ARBA00022801"/>
    </source>
</evidence>
<keyword evidence="2" id="KW-0677">Repeat</keyword>
<comment type="similarity">
    <text evidence="1">Belongs to the glycosyl hydrolase 10 (cellulase F) family.</text>
</comment>
<keyword evidence="9" id="KW-1185">Reference proteome</keyword>
<evidence type="ECO:0000313" key="9">
    <source>
        <dbReference type="Proteomes" id="UP001281410"/>
    </source>
</evidence>
<dbReference type="GO" id="GO:0000272">
    <property type="term" value="P:polysaccharide catabolic process"/>
    <property type="evidence" value="ECO:0007669"/>
    <property type="project" value="UniProtKB-KW"/>
</dbReference>
<proteinExistence type="inferred from homology"/>
<dbReference type="PROSITE" id="PS51760">
    <property type="entry name" value="GH10_2"/>
    <property type="match status" value="1"/>
</dbReference>
<name>A0AAD9ZTV6_9ROSI</name>
<evidence type="ECO:0000259" key="7">
    <source>
        <dbReference type="PROSITE" id="PS51760"/>
    </source>
</evidence>
<evidence type="ECO:0000256" key="5">
    <source>
        <dbReference type="ARBA" id="ARBA00023326"/>
    </source>
</evidence>
<feature type="signal peptide" evidence="6">
    <location>
        <begin position="1"/>
        <end position="26"/>
    </location>
</feature>
<sequence>MNFFAQTCIFLLSCILLLHSGYRIQALRYDHSATTKCLAEPGRAHYGGGLIINPEFNRGVEGWTVFGQGAIKQGTSKESGNRFIVSHSRREPLDSFSQKTQLENGKFYSFSAWVQISEGSETVAAVFKTSDGKLLYGAKVLAKHGCWSLLKGGLVANFTSSAHIIFKSNNTGVEIWADNVSLQSFTKEQWRSHQDKSIDKVRKQKVRFHITYANKTAMEGGVISIKQIKSGFPFGCGMNHYILTNTDYQDWFASRFKFTTFTNEMKWYSTEKIKGIENYTIPDAMMKFCKKNGISIRGHNIFWDNPKHQPEWVNTLSPEDLKEAAARRINSVTTRYAGKLIHWDVMNENLHFRFYEDNLGNNASAEYYRTAHLLDPQATMFLNEYNTIEFNNDETVNALNYSKKLEEIISYPGNGNMSVGIGLQGHFNSGKPNLPYMRSALDLLGSFGFPIWLTEVDVDKGSPSQAEYFEEILREAYSHPSVNGIISFAGPEAAGFKVMPLTDKDFKNTAAGDVVDKLLREWKSGNDLVVETSAAGNNGFSDISLFHGDYNFTIKHPVTNSSTSISFKVTKDLPRGTVHVQIDA</sequence>
<dbReference type="GO" id="GO:0031176">
    <property type="term" value="F:endo-1,4-beta-xylanase activity"/>
    <property type="evidence" value="ECO:0007669"/>
    <property type="project" value="UniProtKB-ARBA"/>
</dbReference>
<dbReference type="InterPro" id="IPR008979">
    <property type="entry name" value="Galactose-bd-like_sf"/>
</dbReference>
<accession>A0AAD9ZTV6</accession>
<feature type="domain" description="GH10" evidence="7">
    <location>
        <begin position="219"/>
        <end position="518"/>
    </location>
</feature>
<evidence type="ECO:0000256" key="4">
    <source>
        <dbReference type="ARBA" id="ARBA00023277"/>
    </source>
</evidence>
<dbReference type="InterPro" id="IPR001000">
    <property type="entry name" value="GH10_dom"/>
</dbReference>
<dbReference type="SUPFAM" id="SSF51445">
    <property type="entry name" value="(Trans)glycosidases"/>
    <property type="match status" value="1"/>
</dbReference>
<dbReference type="Pfam" id="PF00331">
    <property type="entry name" value="Glyco_hydro_10"/>
    <property type="match status" value="1"/>
</dbReference>
<dbReference type="InterPro" id="IPR003305">
    <property type="entry name" value="CenC_carb-bd"/>
</dbReference>
<protein>
    <recommendedName>
        <fullName evidence="7">GH10 domain-containing protein</fullName>
    </recommendedName>
</protein>
<comment type="caution">
    <text evidence="8">The sequence shown here is derived from an EMBL/GenBank/DDBJ whole genome shotgun (WGS) entry which is preliminary data.</text>
</comment>
<dbReference type="Gene3D" id="2.60.120.260">
    <property type="entry name" value="Galactose-binding domain-like"/>
    <property type="match status" value="1"/>
</dbReference>
<evidence type="ECO:0000256" key="2">
    <source>
        <dbReference type="ARBA" id="ARBA00022737"/>
    </source>
</evidence>
<feature type="chain" id="PRO_5041997806" description="GH10 domain-containing protein" evidence="6">
    <location>
        <begin position="27"/>
        <end position="584"/>
    </location>
</feature>
<keyword evidence="3" id="KW-0378">Hydrolase</keyword>
<dbReference type="Gene3D" id="3.20.20.80">
    <property type="entry name" value="Glycosidases"/>
    <property type="match status" value="1"/>
</dbReference>
<dbReference type="SMART" id="SM00633">
    <property type="entry name" value="Glyco_10"/>
    <property type="match status" value="1"/>
</dbReference>
<dbReference type="Pfam" id="PF02018">
    <property type="entry name" value="CBM_4_9"/>
    <property type="match status" value="1"/>
</dbReference>
<dbReference type="PANTHER" id="PTHR31490:SF52">
    <property type="entry name" value="ENDO-1,4-BETA-XYLANASE 5-RELATED"/>
    <property type="match status" value="1"/>
</dbReference>
<dbReference type="EMBL" id="JANJYJ010000008">
    <property type="protein sequence ID" value="KAK3193045.1"/>
    <property type="molecule type" value="Genomic_DNA"/>
</dbReference>
<reference evidence="8" key="1">
    <citation type="journal article" date="2023" name="Plant J.">
        <title>Genome sequences and population genomics provide insights into the demographic history, inbreeding, and mutation load of two 'living fossil' tree species of Dipteronia.</title>
        <authorList>
            <person name="Feng Y."/>
            <person name="Comes H.P."/>
            <person name="Chen J."/>
            <person name="Zhu S."/>
            <person name="Lu R."/>
            <person name="Zhang X."/>
            <person name="Li P."/>
            <person name="Qiu J."/>
            <person name="Olsen K.M."/>
            <person name="Qiu Y."/>
        </authorList>
    </citation>
    <scope>NUCLEOTIDE SEQUENCE</scope>
    <source>
        <strain evidence="8">NBL</strain>
    </source>
</reference>
<dbReference type="PANTHER" id="PTHR31490">
    <property type="entry name" value="GLYCOSYL HYDROLASE"/>
    <property type="match status" value="1"/>
</dbReference>
<organism evidence="8 9">
    <name type="scientific">Dipteronia sinensis</name>
    <dbReference type="NCBI Taxonomy" id="43782"/>
    <lineage>
        <taxon>Eukaryota</taxon>
        <taxon>Viridiplantae</taxon>
        <taxon>Streptophyta</taxon>
        <taxon>Embryophyta</taxon>
        <taxon>Tracheophyta</taxon>
        <taxon>Spermatophyta</taxon>
        <taxon>Magnoliopsida</taxon>
        <taxon>eudicotyledons</taxon>
        <taxon>Gunneridae</taxon>
        <taxon>Pentapetalae</taxon>
        <taxon>rosids</taxon>
        <taxon>malvids</taxon>
        <taxon>Sapindales</taxon>
        <taxon>Sapindaceae</taxon>
        <taxon>Hippocastanoideae</taxon>
        <taxon>Acereae</taxon>
        <taxon>Dipteronia</taxon>
    </lineage>
</organism>